<name>A0A0E3QKL5_METBA</name>
<dbReference type="AlphaFoldDB" id="A0A0E3QKL5"/>
<dbReference type="GeneID" id="31597713"/>
<reference evidence="1 2" key="1">
    <citation type="submission" date="2014-07" db="EMBL/GenBank/DDBJ databases">
        <title>Methanogenic archaea and the global carbon cycle.</title>
        <authorList>
            <person name="Henriksen J.R."/>
            <person name="Luke J."/>
            <person name="Reinhart S."/>
            <person name="Benedict M.N."/>
            <person name="Youngblut N.D."/>
            <person name="Metcalf M.E."/>
            <person name="Whitaker R.J."/>
            <person name="Metcalf W.W."/>
        </authorList>
    </citation>
    <scope>NUCLEOTIDE SEQUENCE [LARGE SCALE GENOMIC DNA]</scope>
    <source>
        <strain evidence="1 2">Wiesmoor</strain>
    </source>
</reference>
<dbReference type="EMBL" id="CP009526">
    <property type="protein sequence ID" value="AKB50073.1"/>
    <property type="molecule type" value="Genomic_DNA"/>
</dbReference>
<proteinExistence type="predicted"/>
<dbReference type="HOGENOM" id="CLU_197248_0_0_2"/>
<gene>
    <name evidence="1" type="ORF">MSBRW_0820</name>
</gene>
<accession>A0A0E3QKL5</accession>
<organism evidence="1 2">
    <name type="scientific">Methanosarcina barkeri str. Wiesmoor</name>
    <dbReference type="NCBI Taxonomy" id="1434109"/>
    <lineage>
        <taxon>Archaea</taxon>
        <taxon>Methanobacteriati</taxon>
        <taxon>Methanobacteriota</taxon>
        <taxon>Stenosarchaea group</taxon>
        <taxon>Methanomicrobia</taxon>
        <taxon>Methanosarcinales</taxon>
        <taxon>Methanosarcinaceae</taxon>
        <taxon>Methanosarcina</taxon>
    </lineage>
</organism>
<dbReference type="RefSeq" id="WP_011305217.1">
    <property type="nucleotide sequence ID" value="NZ_CP009526.1"/>
</dbReference>
<evidence type="ECO:0000313" key="1">
    <source>
        <dbReference type="EMBL" id="AKB50073.1"/>
    </source>
</evidence>
<dbReference type="KEGG" id="mbw:MSBRW_0820"/>
<dbReference type="Proteomes" id="UP000033038">
    <property type="component" value="Chromosome"/>
</dbReference>
<protein>
    <submittedName>
        <fullName evidence="1">Uncharacterized protein</fullName>
    </submittedName>
</protein>
<dbReference type="PATRIC" id="fig|1434109.4.peg.1008"/>
<evidence type="ECO:0000313" key="2">
    <source>
        <dbReference type="Proteomes" id="UP000033038"/>
    </source>
</evidence>
<sequence>MKNESIPMFCSVCQTTLKRQVMGSNVFYYCRNCGSMISETYLSGEVDIFHTQKLTSIDMTSSPSNLMKTPEPVIET</sequence>